<evidence type="ECO:0000313" key="2">
    <source>
        <dbReference type="EMBL" id="OUL56426.1"/>
    </source>
</evidence>
<feature type="chain" id="PRO_5013394846" evidence="1">
    <location>
        <begin position="21"/>
        <end position="299"/>
    </location>
</feature>
<dbReference type="SUPFAM" id="SSF53850">
    <property type="entry name" value="Periplasmic binding protein-like II"/>
    <property type="match status" value="1"/>
</dbReference>
<dbReference type="AlphaFoldDB" id="A0A244CLN6"/>
<keyword evidence="3" id="KW-1185">Reference proteome</keyword>
<evidence type="ECO:0000256" key="1">
    <source>
        <dbReference type="SAM" id="SignalP"/>
    </source>
</evidence>
<proteinExistence type="predicted"/>
<gene>
    <name evidence="2" type="ORF">B1199_17300</name>
</gene>
<accession>A0A244CLN6</accession>
<name>A0A244CLN6_PSEDV</name>
<feature type="signal peptide" evidence="1">
    <location>
        <begin position="1"/>
        <end position="20"/>
    </location>
</feature>
<dbReference type="OrthoDB" id="2081943at2"/>
<sequence length="299" mass="34057">MRLICLWLCGLCASCSVLKAEEVSVGYVYQGEQYHISGRKVNGIYVFNQQSDRVLKLVTLDWPPYIGEHLCNKGWVFQFTVALLVSKGFEVQISFLPWARAVREVELGHADILFPEYFIEDASPSDTIIGKKRHQLLALSNEFPGGEIGFLKRKGEPDKFEGNLANLQKERIGVVRGYQNTPEFDAMMDNNQFNELKVVDDLQLMRILQAKRVDLIIGDPKVLKYSVNYSDLSTAEKTMLLNSVEEVKPALKYNALYFALSKKIPNWPTLLKEINTALYEFQNSGETDRIMETASRACR</sequence>
<comment type="caution">
    <text evidence="2">The sequence shown here is derived from an EMBL/GenBank/DDBJ whole genome shotgun (WGS) entry which is preliminary data.</text>
</comment>
<protein>
    <submittedName>
        <fullName evidence="2">Amino acid ABC transporter substrate-binding protein</fullName>
    </submittedName>
</protein>
<evidence type="ECO:0000313" key="3">
    <source>
        <dbReference type="Proteomes" id="UP000194841"/>
    </source>
</evidence>
<organism evidence="2 3">
    <name type="scientific">Pseudoalteromonas ulvae</name>
    <dbReference type="NCBI Taxonomy" id="107327"/>
    <lineage>
        <taxon>Bacteria</taxon>
        <taxon>Pseudomonadati</taxon>
        <taxon>Pseudomonadota</taxon>
        <taxon>Gammaproteobacteria</taxon>
        <taxon>Alteromonadales</taxon>
        <taxon>Pseudoalteromonadaceae</taxon>
        <taxon>Pseudoalteromonas</taxon>
    </lineage>
</organism>
<dbReference type="Proteomes" id="UP000194841">
    <property type="component" value="Unassembled WGS sequence"/>
</dbReference>
<dbReference type="RefSeq" id="WP_086745399.1">
    <property type="nucleotide sequence ID" value="NZ_MWPV01000006.1"/>
</dbReference>
<reference evidence="2 3" key="1">
    <citation type="submission" date="2017-02" db="EMBL/GenBank/DDBJ databases">
        <title>Pseudoalteromonas ulvae TC14 Genome.</title>
        <authorList>
            <person name="Molmeret M."/>
        </authorList>
    </citation>
    <scope>NUCLEOTIDE SEQUENCE [LARGE SCALE GENOMIC DNA]</scope>
    <source>
        <strain evidence="2">TC14</strain>
    </source>
</reference>
<dbReference type="Gene3D" id="3.40.190.10">
    <property type="entry name" value="Periplasmic binding protein-like II"/>
    <property type="match status" value="2"/>
</dbReference>
<keyword evidence="1" id="KW-0732">Signal</keyword>
<dbReference type="EMBL" id="MWPV01000006">
    <property type="protein sequence ID" value="OUL56426.1"/>
    <property type="molecule type" value="Genomic_DNA"/>
</dbReference>